<sequence length="411" mass="45815">MKNPLITALLSLSLPLIAGLSTADNAVDSQIIPEYELAETKTANDKVEEIVLRAYAQTFEQLKQSEGPDEAIALLNAPISGKTEKRGRHLLSFAAFSGFRMLAQWGLENGADINAGDKDNATMLRMSMANRLYYMVDFVLHHGGNPNLIAGDGQRNMIGDMMTFGWPLRGFELAWEYGARLENAAQKTRLIQYLSEKDMSREDNARRQAFLRRLDAPEAIYSGAWQQAAPARQVETEMIDVMDREIIAAIEGGELPPSFIAAFSCHGTPLPHYLSFNGMTKSLNMILEQGNGVELARLRDRTGNDLLTAAIKSLNVDAVRAVLNVYPQAVVQITPNLPNYYSAGDYPLHIAVKWMVSDEIFALLLKHGGSDSLNKRNKSGQTPLEMVESWYTYGYLEQDAYDRLNRALQQY</sequence>
<organism evidence="4 5">
    <name type="scientific">Parendozoicomonas haliclonae</name>
    <dbReference type="NCBI Taxonomy" id="1960125"/>
    <lineage>
        <taxon>Bacteria</taxon>
        <taxon>Pseudomonadati</taxon>
        <taxon>Pseudomonadota</taxon>
        <taxon>Gammaproteobacteria</taxon>
        <taxon>Oceanospirillales</taxon>
        <taxon>Endozoicomonadaceae</taxon>
        <taxon>Parendozoicomonas</taxon>
    </lineage>
</organism>
<dbReference type="PANTHER" id="PTHR24198:SF165">
    <property type="entry name" value="ANKYRIN REPEAT-CONTAINING PROTEIN-RELATED"/>
    <property type="match status" value="1"/>
</dbReference>
<accession>A0A1X7AL61</accession>
<proteinExistence type="predicted"/>
<evidence type="ECO:0000313" key="4">
    <source>
        <dbReference type="EMBL" id="SMA45391.1"/>
    </source>
</evidence>
<dbReference type="EMBL" id="FWPT01000004">
    <property type="protein sequence ID" value="SMA45391.1"/>
    <property type="molecule type" value="Genomic_DNA"/>
</dbReference>
<keyword evidence="1" id="KW-0677">Repeat</keyword>
<dbReference type="SUPFAM" id="SSF48403">
    <property type="entry name" value="Ankyrin repeat"/>
    <property type="match status" value="1"/>
</dbReference>
<evidence type="ECO:0000256" key="1">
    <source>
        <dbReference type="ARBA" id="ARBA00022737"/>
    </source>
</evidence>
<feature type="chain" id="PRO_5013004988" evidence="3">
    <location>
        <begin position="24"/>
        <end position="411"/>
    </location>
</feature>
<dbReference type="RefSeq" id="WP_087109229.1">
    <property type="nucleotide sequence ID" value="NZ_CBCSCN010000002.1"/>
</dbReference>
<dbReference type="Pfam" id="PF00023">
    <property type="entry name" value="Ank"/>
    <property type="match status" value="1"/>
</dbReference>
<dbReference type="InterPro" id="IPR036770">
    <property type="entry name" value="Ankyrin_rpt-contain_sf"/>
</dbReference>
<reference evidence="4 5" key="1">
    <citation type="submission" date="2017-03" db="EMBL/GenBank/DDBJ databases">
        <authorList>
            <person name="Afonso C.L."/>
            <person name="Miller P.J."/>
            <person name="Scott M.A."/>
            <person name="Spackman E."/>
            <person name="Goraichik I."/>
            <person name="Dimitrov K.M."/>
            <person name="Suarez D.L."/>
            <person name="Swayne D.E."/>
        </authorList>
    </citation>
    <scope>NUCLEOTIDE SEQUENCE [LARGE SCALE GENOMIC DNA]</scope>
    <source>
        <strain evidence="4">SB41UT1</strain>
    </source>
</reference>
<dbReference type="Proteomes" id="UP000196573">
    <property type="component" value="Unassembled WGS sequence"/>
</dbReference>
<evidence type="ECO:0000256" key="3">
    <source>
        <dbReference type="SAM" id="SignalP"/>
    </source>
</evidence>
<dbReference type="SMART" id="SM00248">
    <property type="entry name" value="ANK"/>
    <property type="match status" value="4"/>
</dbReference>
<evidence type="ECO:0000313" key="5">
    <source>
        <dbReference type="Proteomes" id="UP000196573"/>
    </source>
</evidence>
<dbReference type="Gene3D" id="1.25.40.20">
    <property type="entry name" value="Ankyrin repeat-containing domain"/>
    <property type="match status" value="2"/>
</dbReference>
<evidence type="ECO:0000256" key="2">
    <source>
        <dbReference type="ARBA" id="ARBA00023043"/>
    </source>
</evidence>
<dbReference type="InterPro" id="IPR002110">
    <property type="entry name" value="Ankyrin_rpt"/>
</dbReference>
<dbReference type="PANTHER" id="PTHR24198">
    <property type="entry name" value="ANKYRIN REPEAT AND PROTEIN KINASE DOMAIN-CONTAINING PROTEIN"/>
    <property type="match status" value="1"/>
</dbReference>
<keyword evidence="3" id="KW-0732">Signal</keyword>
<keyword evidence="2" id="KW-0040">ANK repeat</keyword>
<protein>
    <submittedName>
        <fullName evidence="4">Ankyrin repeats (3 copies)</fullName>
    </submittedName>
</protein>
<feature type="signal peptide" evidence="3">
    <location>
        <begin position="1"/>
        <end position="23"/>
    </location>
</feature>
<dbReference type="AlphaFoldDB" id="A0A1X7AL61"/>
<dbReference type="OrthoDB" id="6196110at2"/>
<name>A0A1X7AL61_9GAMM</name>
<gene>
    <name evidence="4" type="ORF">EHSB41UT_01912</name>
</gene>
<keyword evidence="5" id="KW-1185">Reference proteome</keyword>